<comment type="caution">
    <text evidence="1">The sequence shown here is derived from an EMBL/GenBank/DDBJ whole genome shotgun (WGS) entry which is preliminary data.</text>
</comment>
<dbReference type="RefSeq" id="WP_235057041.1">
    <property type="nucleotide sequence ID" value="NZ_JAKFHA010000031.1"/>
</dbReference>
<evidence type="ECO:0000313" key="2">
    <source>
        <dbReference type="Proteomes" id="UP001165378"/>
    </source>
</evidence>
<dbReference type="AlphaFoldDB" id="A0AA41Q7B0"/>
<proteinExistence type="predicted"/>
<dbReference type="EMBL" id="JAKFHA010000031">
    <property type="protein sequence ID" value="MCF2532265.1"/>
    <property type="molecule type" value="Genomic_DNA"/>
</dbReference>
<reference evidence="1" key="1">
    <citation type="submission" date="2022-01" db="EMBL/GenBank/DDBJ databases">
        <title>Genome-Based Taxonomic Classification of the Phylum Actinobacteria.</title>
        <authorList>
            <person name="Gao Y."/>
        </authorList>
    </citation>
    <scope>NUCLEOTIDE SEQUENCE</scope>
    <source>
        <strain evidence="1">KLBMP 8922</strain>
    </source>
</reference>
<evidence type="ECO:0000313" key="1">
    <source>
        <dbReference type="EMBL" id="MCF2532265.1"/>
    </source>
</evidence>
<protein>
    <submittedName>
        <fullName evidence="1">Uncharacterized protein</fullName>
    </submittedName>
</protein>
<name>A0AA41Q7B0_9ACTN</name>
<gene>
    <name evidence="1" type="ORF">LZ495_34320</name>
</gene>
<sequence>MAVSDGERHEQRRWHQEFAAALAKETDTVPGLAFYLPADGMPALRWEDDPRGAYGAFAGLVAGGHAPLTKATATLHYRRDPADGEGPFERDEQLLSTLDLGTTDPRLAAAILVTGARHHRATLQKPLHTP</sequence>
<keyword evidence="2" id="KW-1185">Reference proteome</keyword>
<accession>A0AA41Q7B0</accession>
<organism evidence="1 2">
    <name type="scientific">Yinghuangia soli</name>
    <dbReference type="NCBI Taxonomy" id="2908204"/>
    <lineage>
        <taxon>Bacteria</taxon>
        <taxon>Bacillati</taxon>
        <taxon>Actinomycetota</taxon>
        <taxon>Actinomycetes</taxon>
        <taxon>Kitasatosporales</taxon>
        <taxon>Streptomycetaceae</taxon>
        <taxon>Yinghuangia</taxon>
    </lineage>
</organism>
<dbReference type="Proteomes" id="UP001165378">
    <property type="component" value="Unassembled WGS sequence"/>
</dbReference>